<protein>
    <submittedName>
        <fullName evidence="2">Uncharacterized protein</fullName>
    </submittedName>
</protein>
<comment type="caution">
    <text evidence="2">The sequence shown here is derived from an EMBL/GenBank/DDBJ whole genome shotgun (WGS) entry which is preliminary data.</text>
</comment>
<keyword evidence="3" id="KW-1185">Reference proteome</keyword>
<evidence type="ECO:0000313" key="2">
    <source>
        <dbReference type="EMBL" id="OYD08881.1"/>
    </source>
</evidence>
<keyword evidence="1" id="KW-0732">Signal</keyword>
<accession>A0A235B9E1</accession>
<dbReference type="PROSITE" id="PS51257">
    <property type="entry name" value="PROKAR_LIPOPROTEIN"/>
    <property type="match status" value="1"/>
</dbReference>
<gene>
    <name evidence="2" type="ORF">CHM34_03610</name>
</gene>
<organism evidence="2 3">
    <name type="scientific">Paludifilum halophilum</name>
    <dbReference type="NCBI Taxonomy" id="1642702"/>
    <lineage>
        <taxon>Bacteria</taxon>
        <taxon>Bacillati</taxon>
        <taxon>Bacillota</taxon>
        <taxon>Bacilli</taxon>
        <taxon>Bacillales</taxon>
        <taxon>Thermoactinomycetaceae</taxon>
        <taxon>Paludifilum</taxon>
    </lineage>
</organism>
<evidence type="ECO:0000256" key="1">
    <source>
        <dbReference type="SAM" id="SignalP"/>
    </source>
</evidence>
<dbReference type="EMBL" id="NOWF01000002">
    <property type="protein sequence ID" value="OYD08881.1"/>
    <property type="molecule type" value="Genomic_DNA"/>
</dbReference>
<dbReference type="AlphaFoldDB" id="A0A235B9E1"/>
<dbReference type="Proteomes" id="UP000215459">
    <property type="component" value="Unassembled WGS sequence"/>
</dbReference>
<name>A0A235B9E1_9BACL</name>
<reference evidence="2 3" key="1">
    <citation type="submission" date="2017-07" db="EMBL/GenBank/DDBJ databases">
        <title>The genome sequence of Paludifilum halophilum highlights mechanisms for microbial adaptation to high salt environemnts.</title>
        <authorList>
            <person name="Belbahri L."/>
        </authorList>
    </citation>
    <scope>NUCLEOTIDE SEQUENCE [LARGE SCALE GENOMIC DNA]</scope>
    <source>
        <strain evidence="2 3">DSM 102817</strain>
    </source>
</reference>
<sequence>MLRKSLMAVLVAGLMVAGTGCGMFSKQDESQADTAKEKKEPEVEKITFGDLPSDDGVKGVLNERGHFGKDEDFALRYDLPKGQTFDTTRIKVKIIKEKGNRLLQEWNHEVEPDWKGHRWEFTDDMDFNGFYETGKYKLQIYRGKELLAEGKFEIVD</sequence>
<dbReference type="RefSeq" id="WP_094263229.1">
    <property type="nucleotide sequence ID" value="NZ_NOWF01000002.1"/>
</dbReference>
<feature type="signal peptide" evidence="1">
    <location>
        <begin position="1"/>
        <end position="17"/>
    </location>
</feature>
<proteinExistence type="predicted"/>
<dbReference type="OrthoDB" id="2989208at2"/>
<feature type="chain" id="PRO_5039178835" evidence="1">
    <location>
        <begin position="18"/>
        <end position="156"/>
    </location>
</feature>
<evidence type="ECO:0000313" key="3">
    <source>
        <dbReference type="Proteomes" id="UP000215459"/>
    </source>
</evidence>